<dbReference type="Gene3D" id="3.40.33.10">
    <property type="entry name" value="CAP"/>
    <property type="match status" value="1"/>
</dbReference>
<gene>
    <name evidence="4" type="ORF">CA12_14830</name>
</gene>
<organism evidence="4 5">
    <name type="scientific">Alienimonas californiensis</name>
    <dbReference type="NCBI Taxonomy" id="2527989"/>
    <lineage>
        <taxon>Bacteria</taxon>
        <taxon>Pseudomonadati</taxon>
        <taxon>Planctomycetota</taxon>
        <taxon>Planctomycetia</taxon>
        <taxon>Planctomycetales</taxon>
        <taxon>Planctomycetaceae</taxon>
        <taxon>Alienimonas</taxon>
    </lineage>
</organism>
<dbReference type="PANTHER" id="PTHR31157">
    <property type="entry name" value="SCP DOMAIN-CONTAINING PROTEIN"/>
    <property type="match status" value="1"/>
</dbReference>
<evidence type="ECO:0000256" key="1">
    <source>
        <dbReference type="SAM" id="MobiDB-lite"/>
    </source>
</evidence>
<keyword evidence="2" id="KW-0732">Signal</keyword>
<dbReference type="EMBL" id="CP036265">
    <property type="protein sequence ID" value="QDT15398.1"/>
    <property type="molecule type" value="Genomic_DNA"/>
</dbReference>
<dbReference type="InterPro" id="IPR014044">
    <property type="entry name" value="CAP_dom"/>
</dbReference>
<evidence type="ECO:0000313" key="4">
    <source>
        <dbReference type="EMBL" id="QDT15398.1"/>
    </source>
</evidence>
<dbReference type="OrthoDB" id="68195at2"/>
<keyword evidence="5" id="KW-1185">Reference proteome</keyword>
<reference evidence="4 5" key="1">
    <citation type="submission" date="2019-02" db="EMBL/GenBank/DDBJ databases">
        <title>Deep-cultivation of Planctomycetes and their phenomic and genomic characterization uncovers novel biology.</title>
        <authorList>
            <person name="Wiegand S."/>
            <person name="Jogler M."/>
            <person name="Boedeker C."/>
            <person name="Pinto D."/>
            <person name="Vollmers J."/>
            <person name="Rivas-Marin E."/>
            <person name="Kohn T."/>
            <person name="Peeters S.H."/>
            <person name="Heuer A."/>
            <person name="Rast P."/>
            <person name="Oberbeckmann S."/>
            <person name="Bunk B."/>
            <person name="Jeske O."/>
            <person name="Meyerdierks A."/>
            <person name="Storesund J.E."/>
            <person name="Kallscheuer N."/>
            <person name="Luecker S."/>
            <person name="Lage O.M."/>
            <person name="Pohl T."/>
            <person name="Merkel B.J."/>
            <person name="Hornburger P."/>
            <person name="Mueller R.-W."/>
            <person name="Bruemmer F."/>
            <person name="Labrenz M."/>
            <person name="Spormann A.M."/>
            <person name="Op den Camp H."/>
            <person name="Overmann J."/>
            <person name="Amann R."/>
            <person name="Jetten M.S.M."/>
            <person name="Mascher T."/>
            <person name="Medema M.H."/>
            <person name="Devos D.P."/>
            <person name="Kaster A.-K."/>
            <person name="Ovreas L."/>
            <person name="Rohde M."/>
            <person name="Galperin M.Y."/>
            <person name="Jogler C."/>
        </authorList>
    </citation>
    <scope>NUCLEOTIDE SEQUENCE [LARGE SCALE GENOMIC DNA]</scope>
    <source>
        <strain evidence="4 5">CA12</strain>
    </source>
</reference>
<dbReference type="CDD" id="cd05379">
    <property type="entry name" value="CAP_bacterial"/>
    <property type="match status" value="1"/>
</dbReference>
<dbReference type="Proteomes" id="UP000318741">
    <property type="component" value="Chromosome"/>
</dbReference>
<feature type="chain" id="PRO_5022023903" evidence="2">
    <location>
        <begin position="21"/>
        <end position="314"/>
    </location>
</feature>
<dbReference type="SUPFAM" id="SSF55797">
    <property type="entry name" value="PR-1-like"/>
    <property type="match status" value="1"/>
</dbReference>
<accession>A0A517P7Q0</accession>
<evidence type="ECO:0000256" key="2">
    <source>
        <dbReference type="SAM" id="SignalP"/>
    </source>
</evidence>
<dbReference type="RefSeq" id="WP_145358203.1">
    <property type="nucleotide sequence ID" value="NZ_CP036265.1"/>
</dbReference>
<dbReference type="Pfam" id="PF00188">
    <property type="entry name" value="CAP"/>
    <property type="match status" value="1"/>
</dbReference>
<proteinExistence type="predicted"/>
<name>A0A517P7Q0_9PLAN</name>
<feature type="signal peptide" evidence="2">
    <location>
        <begin position="1"/>
        <end position="20"/>
    </location>
</feature>
<evidence type="ECO:0000259" key="3">
    <source>
        <dbReference type="Pfam" id="PF00188"/>
    </source>
</evidence>
<feature type="region of interest" description="Disordered" evidence="1">
    <location>
        <begin position="253"/>
        <end position="314"/>
    </location>
</feature>
<dbReference type="PANTHER" id="PTHR31157:SF1">
    <property type="entry name" value="SCP DOMAIN-CONTAINING PROTEIN"/>
    <property type="match status" value="1"/>
</dbReference>
<dbReference type="InterPro" id="IPR035940">
    <property type="entry name" value="CAP_sf"/>
</dbReference>
<evidence type="ECO:0000313" key="5">
    <source>
        <dbReference type="Proteomes" id="UP000318741"/>
    </source>
</evidence>
<dbReference type="AlphaFoldDB" id="A0A517P7Q0"/>
<feature type="domain" description="SCP" evidence="3">
    <location>
        <begin position="77"/>
        <end position="200"/>
    </location>
</feature>
<sequence precursor="true">MPLAPTAPLLAALLTPGLLFQDAVVPPAAPPAPADAPAETTAEPADEHGTIKLPPTGGERRTADRADLEQAEKIIIDLTNEFRKKNDLKPVTRDETLAEAAEKFGAYLAQQGVFGHRAGGTKPSERVTAAGYDYCTVRENLAYHFDTFGFKAEKLANESVTGWINSPGHRANLLAEDVTETGVGVVHDAESGRYFSVQLFALPASAAVQFEVENRTGAPQTYRVGDREYTLPPRYVQTHKSCSPGAVKVVLNPAPPSAATGTEGENADAASGPTLELSSGQVLILRSGPDGGVDPEVWTPPAEETEETNGTTPR</sequence>
<feature type="region of interest" description="Disordered" evidence="1">
    <location>
        <begin position="29"/>
        <end position="66"/>
    </location>
</feature>
<dbReference type="KEGG" id="acaf:CA12_14830"/>
<protein>
    <submittedName>
        <fullName evidence="4">Cysteine-rich secretory protein family protein</fullName>
    </submittedName>
</protein>